<keyword evidence="4" id="KW-0276">Fatty acid metabolism</keyword>
<name>A0A0R1WET4_9LACO</name>
<dbReference type="GO" id="GO:0000036">
    <property type="term" value="F:acyl carrier activity"/>
    <property type="evidence" value="ECO:0007669"/>
    <property type="project" value="TreeGrafter"/>
</dbReference>
<dbReference type="AlphaFoldDB" id="A0A0R1WET4"/>
<dbReference type="InterPro" id="IPR049427">
    <property type="entry name" value="Acyl-ACP_TE_C"/>
</dbReference>
<dbReference type="PANTHER" id="PTHR31727">
    <property type="entry name" value="OLEOYL-ACYL CARRIER PROTEIN THIOESTERASE 1, CHLOROPLASTIC"/>
    <property type="match status" value="1"/>
</dbReference>
<dbReference type="Pfam" id="PF01643">
    <property type="entry name" value="Acyl-ACP_TE"/>
    <property type="match status" value="1"/>
</dbReference>
<dbReference type="SUPFAM" id="SSF54637">
    <property type="entry name" value="Thioesterase/thiol ester dehydrase-isomerase"/>
    <property type="match status" value="2"/>
</dbReference>
<dbReference type="EMBL" id="AZFV01000015">
    <property type="protein sequence ID" value="KRM16384.1"/>
    <property type="molecule type" value="Genomic_DNA"/>
</dbReference>
<keyword evidence="5" id="KW-0809">Transit peptide</keyword>
<evidence type="ECO:0000256" key="7">
    <source>
        <dbReference type="ARBA" id="ARBA00023160"/>
    </source>
</evidence>
<dbReference type="Proteomes" id="UP000051302">
    <property type="component" value="Unassembled WGS sequence"/>
</dbReference>
<organism evidence="10 11">
    <name type="scientific">Companilactobacillus nantensis DSM 16982</name>
    <dbReference type="NCBI Taxonomy" id="1423774"/>
    <lineage>
        <taxon>Bacteria</taxon>
        <taxon>Bacillati</taxon>
        <taxon>Bacillota</taxon>
        <taxon>Bacilli</taxon>
        <taxon>Lactobacillales</taxon>
        <taxon>Lactobacillaceae</taxon>
        <taxon>Companilactobacillus</taxon>
    </lineage>
</organism>
<dbReference type="InterPro" id="IPR029069">
    <property type="entry name" value="HotDog_dom_sf"/>
</dbReference>
<gene>
    <name evidence="10" type="ORF">FD31_GL000623</name>
</gene>
<evidence type="ECO:0000259" key="9">
    <source>
        <dbReference type="Pfam" id="PF20791"/>
    </source>
</evidence>
<evidence type="ECO:0000256" key="5">
    <source>
        <dbReference type="ARBA" id="ARBA00022946"/>
    </source>
</evidence>
<dbReference type="RefSeq" id="WP_057892195.1">
    <property type="nucleotide sequence ID" value="NZ_AZFV01000015.1"/>
</dbReference>
<reference evidence="10 11" key="1">
    <citation type="journal article" date="2015" name="Genome Announc.">
        <title>Expanding the biotechnology potential of lactobacilli through comparative genomics of 213 strains and associated genera.</title>
        <authorList>
            <person name="Sun Z."/>
            <person name="Harris H.M."/>
            <person name="McCann A."/>
            <person name="Guo C."/>
            <person name="Argimon S."/>
            <person name="Zhang W."/>
            <person name="Yang X."/>
            <person name="Jeffery I.B."/>
            <person name="Cooney J.C."/>
            <person name="Kagawa T.F."/>
            <person name="Liu W."/>
            <person name="Song Y."/>
            <person name="Salvetti E."/>
            <person name="Wrobel A."/>
            <person name="Rasinkangas P."/>
            <person name="Parkhill J."/>
            <person name="Rea M.C."/>
            <person name="O'Sullivan O."/>
            <person name="Ritari J."/>
            <person name="Douillard F.P."/>
            <person name="Paul Ross R."/>
            <person name="Yang R."/>
            <person name="Briner A.E."/>
            <person name="Felis G.E."/>
            <person name="de Vos W.M."/>
            <person name="Barrangou R."/>
            <person name="Klaenhammer T.R."/>
            <person name="Caufield P.W."/>
            <person name="Cui Y."/>
            <person name="Zhang H."/>
            <person name="O'Toole P.W."/>
        </authorList>
    </citation>
    <scope>NUCLEOTIDE SEQUENCE [LARGE SCALE GENOMIC DNA]</scope>
    <source>
        <strain evidence="10 11">DSM 16982</strain>
    </source>
</reference>
<feature type="domain" description="Acyl-ACP thioesterase N-terminal hotdog" evidence="8">
    <location>
        <begin position="5"/>
        <end position="128"/>
    </location>
</feature>
<evidence type="ECO:0000313" key="11">
    <source>
        <dbReference type="Proteomes" id="UP000051302"/>
    </source>
</evidence>
<dbReference type="Pfam" id="PF20791">
    <property type="entry name" value="Acyl-ACP_TE_C"/>
    <property type="match status" value="1"/>
</dbReference>
<proteinExistence type="inferred from homology"/>
<evidence type="ECO:0000259" key="8">
    <source>
        <dbReference type="Pfam" id="PF01643"/>
    </source>
</evidence>
<evidence type="ECO:0000256" key="3">
    <source>
        <dbReference type="ARBA" id="ARBA00022801"/>
    </source>
</evidence>
<evidence type="ECO:0000256" key="2">
    <source>
        <dbReference type="ARBA" id="ARBA00022516"/>
    </source>
</evidence>
<sequence>MTEKQTFAIEMEVPYYFVNFSGDMRLSALIDVMLLTSEKQLHQSDVDSAEMVRNKGLGWVVVQYHMDIKQMPKLGQKLKIMTQATSYNKYFFYRDFWIEDESGETIVKAESAFVLIDIKERKIVSASDRLDDVFGAEETTKLKRFTRLKEPADYDFEQPQHIGYYNIDVNKHVNNSYYFDWMVDTLDMNFIADHTITSMDIKYDKELNMDSQPISYAKLDNTNNKSIHWIKNGDVLNVIAKFEWKDK</sequence>
<keyword evidence="7" id="KW-0275">Fatty acid biosynthesis</keyword>
<keyword evidence="6" id="KW-0443">Lipid metabolism</keyword>
<evidence type="ECO:0000313" key="10">
    <source>
        <dbReference type="EMBL" id="KRM16384.1"/>
    </source>
</evidence>
<keyword evidence="11" id="KW-1185">Reference proteome</keyword>
<comment type="caution">
    <text evidence="10">The sequence shown here is derived from an EMBL/GenBank/DDBJ whole genome shotgun (WGS) entry which is preliminary data.</text>
</comment>
<dbReference type="GO" id="GO:0016297">
    <property type="term" value="F:fatty acyl-[ACP] hydrolase activity"/>
    <property type="evidence" value="ECO:0007669"/>
    <property type="project" value="InterPro"/>
</dbReference>
<keyword evidence="2" id="KW-0444">Lipid biosynthesis</keyword>
<accession>A0A0R1WET4</accession>
<protein>
    <submittedName>
        <fullName evidence="10">Acyl-ACP thioesterase</fullName>
    </submittedName>
</protein>
<dbReference type="PANTHER" id="PTHR31727:SF6">
    <property type="entry name" value="OLEOYL-ACYL CARRIER PROTEIN THIOESTERASE 1, CHLOROPLASTIC"/>
    <property type="match status" value="1"/>
</dbReference>
<dbReference type="STRING" id="1423774.FD31_GL000623"/>
<evidence type="ECO:0000256" key="4">
    <source>
        <dbReference type="ARBA" id="ARBA00022832"/>
    </source>
</evidence>
<keyword evidence="3" id="KW-0378">Hydrolase</keyword>
<comment type="similarity">
    <text evidence="1">Belongs to the acyl-ACP thioesterase family.</text>
</comment>
<dbReference type="PATRIC" id="fig|1423774.3.peg.641"/>
<evidence type="ECO:0000256" key="1">
    <source>
        <dbReference type="ARBA" id="ARBA00006500"/>
    </source>
</evidence>
<feature type="domain" description="Acyl-ACP thioesterase-like C-terminal" evidence="9">
    <location>
        <begin position="154"/>
        <end position="245"/>
    </location>
</feature>
<evidence type="ECO:0000256" key="6">
    <source>
        <dbReference type="ARBA" id="ARBA00023098"/>
    </source>
</evidence>
<dbReference type="InterPro" id="IPR045023">
    <property type="entry name" value="FATA/B"/>
</dbReference>
<dbReference type="Gene3D" id="3.10.129.10">
    <property type="entry name" value="Hotdog Thioesterase"/>
    <property type="match status" value="1"/>
</dbReference>
<dbReference type="CDD" id="cd00586">
    <property type="entry name" value="4HBT"/>
    <property type="match status" value="1"/>
</dbReference>
<dbReference type="InterPro" id="IPR002864">
    <property type="entry name" value="Acyl-ACP_thioesterase_NHD"/>
</dbReference>